<evidence type="ECO:0000259" key="7">
    <source>
        <dbReference type="Pfam" id="PF10035"/>
    </source>
</evidence>
<dbReference type="AlphaFoldDB" id="A0A2N6SPP0"/>
<evidence type="ECO:0000259" key="8">
    <source>
        <dbReference type="Pfam" id="PF18955"/>
    </source>
</evidence>
<evidence type="ECO:0000256" key="3">
    <source>
        <dbReference type="ARBA" id="ARBA00022692"/>
    </source>
</evidence>
<dbReference type="Proteomes" id="UP000235682">
    <property type="component" value="Unassembled WGS sequence"/>
</dbReference>
<dbReference type="PANTHER" id="PTHR40060">
    <property type="entry name" value="UPF0316 PROTEIN YEBE"/>
    <property type="match status" value="1"/>
</dbReference>
<accession>A0A2N6SPP0</accession>
<protein>
    <recommendedName>
        <fullName evidence="6">UPF0316 protein CJ205_00830</fullName>
    </recommendedName>
</protein>
<keyword evidence="5 6" id="KW-0472">Membrane</keyword>
<organism evidence="9 10">
    <name type="scientific">Dolosicoccus paucivorans</name>
    <dbReference type="NCBI Taxonomy" id="84521"/>
    <lineage>
        <taxon>Bacteria</taxon>
        <taxon>Bacillati</taxon>
        <taxon>Bacillota</taxon>
        <taxon>Bacilli</taxon>
        <taxon>Lactobacillales</taxon>
        <taxon>Aerococcaceae</taxon>
        <taxon>Dolosicoccus</taxon>
    </lineage>
</organism>
<dbReference type="InterPro" id="IPR044035">
    <property type="entry name" value="DUF5698"/>
</dbReference>
<comment type="caution">
    <text evidence="9">The sequence shown here is derived from an EMBL/GenBank/DDBJ whole genome shotgun (WGS) entry which is preliminary data.</text>
</comment>
<sequence length="181" mass="20679">MDVTLLIFIFVINLGYISLNTLRVLLMMRGYRKIAPVIAMIEVIIYTLGLSIVMRYIDQPIYLLTYAFGFGMGIMLGMLIEEKLALGYAVIQIIIKEQDADLADQLRELGYGVTVQEAYGREGNRIILTVLSSRKNEALLYDSLNKLAPHAFYFSFETKYINGGFWSKKIQRRMDQTSSHS</sequence>
<dbReference type="PANTHER" id="PTHR40060:SF1">
    <property type="entry name" value="UPF0316 PROTEIN YEBE"/>
    <property type="match status" value="1"/>
</dbReference>
<comment type="subcellular location">
    <subcellularLocation>
        <location evidence="1 6">Cell membrane</location>
        <topology evidence="1 6">Multi-pass membrane protein</topology>
    </subcellularLocation>
</comment>
<dbReference type="InterPro" id="IPR022930">
    <property type="entry name" value="UPF0316"/>
</dbReference>
<feature type="transmembrane region" description="Helical" evidence="6">
    <location>
        <begin position="6"/>
        <end position="25"/>
    </location>
</feature>
<dbReference type="InterPro" id="IPR019264">
    <property type="entry name" value="DUF2179"/>
</dbReference>
<dbReference type="EMBL" id="PNHE01000002">
    <property type="protein sequence ID" value="PMC59041.1"/>
    <property type="molecule type" value="Genomic_DNA"/>
</dbReference>
<feature type="domain" description="DUF2179" evidence="7">
    <location>
        <begin position="111"/>
        <end position="163"/>
    </location>
</feature>
<keyword evidence="4 6" id="KW-1133">Transmembrane helix</keyword>
<evidence type="ECO:0000256" key="2">
    <source>
        <dbReference type="ARBA" id="ARBA00022475"/>
    </source>
</evidence>
<dbReference type="HAMAP" id="MF_01515">
    <property type="entry name" value="UPF0316"/>
    <property type="match status" value="1"/>
</dbReference>
<reference evidence="9 10" key="1">
    <citation type="submission" date="2017-09" db="EMBL/GenBank/DDBJ databases">
        <title>Bacterial strain isolated from the female urinary microbiota.</title>
        <authorList>
            <person name="Thomas-White K."/>
            <person name="Kumar N."/>
            <person name="Forster S."/>
            <person name="Putonti C."/>
            <person name="Lawley T."/>
            <person name="Wolfe A.J."/>
        </authorList>
    </citation>
    <scope>NUCLEOTIDE SEQUENCE [LARGE SCALE GENOMIC DNA]</scope>
    <source>
        <strain evidence="9 10">UMB0852</strain>
    </source>
</reference>
<evidence type="ECO:0000256" key="6">
    <source>
        <dbReference type="HAMAP-Rule" id="MF_01515"/>
    </source>
</evidence>
<gene>
    <name evidence="9" type="ORF">CJ205_00830</name>
</gene>
<comment type="similarity">
    <text evidence="6">Belongs to the UPF0316 family.</text>
</comment>
<dbReference type="STRING" id="84521.SAMN04487994_10634"/>
<dbReference type="GO" id="GO:0005886">
    <property type="term" value="C:plasma membrane"/>
    <property type="evidence" value="ECO:0007669"/>
    <property type="project" value="UniProtKB-SubCell"/>
</dbReference>
<dbReference type="Pfam" id="PF10035">
    <property type="entry name" value="DUF2179"/>
    <property type="match status" value="1"/>
</dbReference>
<keyword evidence="10" id="KW-1185">Reference proteome</keyword>
<evidence type="ECO:0000256" key="5">
    <source>
        <dbReference type="ARBA" id="ARBA00023136"/>
    </source>
</evidence>
<feature type="transmembrane region" description="Helical" evidence="6">
    <location>
        <begin position="63"/>
        <end position="80"/>
    </location>
</feature>
<dbReference type="CDD" id="cd16381">
    <property type="entry name" value="YitT_C_like_1"/>
    <property type="match status" value="1"/>
</dbReference>
<keyword evidence="3 6" id="KW-0812">Transmembrane</keyword>
<name>A0A2N6SPP0_9LACT</name>
<evidence type="ECO:0000313" key="10">
    <source>
        <dbReference type="Proteomes" id="UP000235682"/>
    </source>
</evidence>
<evidence type="ECO:0000256" key="4">
    <source>
        <dbReference type="ARBA" id="ARBA00022989"/>
    </source>
</evidence>
<feature type="domain" description="DUF5698" evidence="8">
    <location>
        <begin position="21"/>
        <end position="78"/>
    </location>
</feature>
<evidence type="ECO:0000313" key="9">
    <source>
        <dbReference type="EMBL" id="PMC59041.1"/>
    </source>
</evidence>
<keyword evidence="2 6" id="KW-1003">Cell membrane</keyword>
<proteinExistence type="inferred from homology"/>
<feature type="transmembrane region" description="Helical" evidence="6">
    <location>
        <begin position="37"/>
        <end position="57"/>
    </location>
</feature>
<evidence type="ECO:0000256" key="1">
    <source>
        <dbReference type="ARBA" id="ARBA00004651"/>
    </source>
</evidence>
<dbReference type="RefSeq" id="WP_102233260.1">
    <property type="nucleotide sequence ID" value="NZ_PNHE01000002.1"/>
</dbReference>
<dbReference type="NCBIfam" id="NF003194">
    <property type="entry name" value="PRK04164.1-5"/>
    <property type="match status" value="1"/>
</dbReference>
<dbReference type="Pfam" id="PF18955">
    <property type="entry name" value="DUF5698"/>
    <property type="match status" value="1"/>
</dbReference>